<dbReference type="GO" id="GO:0005634">
    <property type="term" value="C:nucleus"/>
    <property type="evidence" value="ECO:0007669"/>
    <property type="project" value="UniProtKB-SubCell"/>
</dbReference>
<comment type="subcellular location">
    <subcellularLocation>
        <location evidence="2">Cytoplasm</location>
    </subcellularLocation>
    <subcellularLocation>
        <location evidence="1">Nucleus</location>
    </subcellularLocation>
</comment>
<evidence type="ECO:0000256" key="1">
    <source>
        <dbReference type="ARBA" id="ARBA00004123"/>
    </source>
</evidence>
<feature type="domain" description="R3H" evidence="11">
    <location>
        <begin position="395"/>
        <end position="457"/>
    </location>
</feature>
<dbReference type="PROSITE" id="PS50174">
    <property type="entry name" value="G_PATCH"/>
    <property type="match status" value="1"/>
</dbReference>
<dbReference type="InterPro" id="IPR051189">
    <property type="entry name" value="Splicing_assoc_domain"/>
</dbReference>
<dbReference type="PROSITE" id="PS51061">
    <property type="entry name" value="R3H"/>
    <property type="match status" value="1"/>
</dbReference>
<evidence type="ECO:0000259" key="10">
    <source>
        <dbReference type="PROSITE" id="PS50174"/>
    </source>
</evidence>
<accession>A0A7R8ALH5</accession>
<sequence>MARFNKTNARKASRNPQTGENPGYLSMQQEARNTGCRNLWHSNSQLRHQTVQFVSAGNLEQSQEHKPASIAEEPSRNGESHMGGETSELIPNDFCGYQSDSSPANENVAMTGSPGLPVRLRPLSPTDSSEDEVIFRGRRTRSKPPSNCHVDSRSAPINGGVLAEIDGEPPAYTQAPITSTDLSPDDASSVAFGEDTPDWIGINGHSNRNKISDEDDVLADYIAHILENESEIDGSSSAEGRHFEHGTIQPISQNVTRSSVSEDDGSDHHGSSPAEVLGDAHATPSGLSRSTRKKSKKSIFASATAFTDALELDPYYGLDVMDFSRPSLSKKKYKKHAHCNFEAVDTELENELVNAWNNDRLKKKAKKREREDLRVQGLLGRRKNDPDLKAKYVNGIDIEDLKSEIRLFLLSPKNSLSLPPMTKHRRMLIHDMAHSLRLTSQSRGKGSSRFPVLSKTSRTPKYTHRTVSQMERVFSKEKFSSRALMAWDKSRSRPDKAKRGHGNVSYVDGDVVGASAPEIGAGNKGRAMLEKMGWSTGTALGAINNKGILLPVAQVVKNSKTGLG</sequence>
<dbReference type="SMART" id="SM00393">
    <property type="entry name" value="R3H"/>
    <property type="match status" value="1"/>
</dbReference>
<dbReference type="AlphaFoldDB" id="A0A7R8ALH5"/>
<evidence type="ECO:0000256" key="8">
    <source>
        <dbReference type="ARBA" id="ARBA00023242"/>
    </source>
</evidence>
<evidence type="ECO:0000313" key="13">
    <source>
        <dbReference type="Proteomes" id="UP000654913"/>
    </source>
</evidence>
<dbReference type="PANTHER" id="PTHR14195">
    <property type="entry name" value="G PATCH DOMAIN CONTAINING PROTEIN 2"/>
    <property type="match status" value="1"/>
</dbReference>
<feature type="region of interest" description="Disordered" evidence="9">
    <location>
        <begin position="169"/>
        <end position="189"/>
    </location>
</feature>
<feature type="region of interest" description="Disordered" evidence="9">
    <location>
        <begin position="60"/>
        <end position="89"/>
    </location>
</feature>
<dbReference type="InterPro" id="IPR000467">
    <property type="entry name" value="G_patch_dom"/>
</dbReference>
<keyword evidence="6" id="KW-0507">mRNA processing</keyword>
<comment type="similarity">
    <text evidence="3">Belongs to the SQS1 family.</text>
</comment>
<evidence type="ECO:0000256" key="5">
    <source>
        <dbReference type="ARBA" id="ARBA00022490"/>
    </source>
</evidence>
<protein>
    <recommendedName>
        <fullName evidence="4">Protein SQS1</fullName>
    </recommendedName>
</protein>
<evidence type="ECO:0000256" key="7">
    <source>
        <dbReference type="ARBA" id="ARBA00023187"/>
    </source>
</evidence>
<feature type="domain" description="G-patch" evidence="10">
    <location>
        <begin position="521"/>
        <end position="564"/>
    </location>
</feature>
<dbReference type="Proteomes" id="UP000654913">
    <property type="component" value="Chromosome 3"/>
</dbReference>
<dbReference type="GeneID" id="64973296"/>
<name>A0A7R8ALH5_9EURO</name>
<evidence type="ECO:0000259" key="11">
    <source>
        <dbReference type="PROSITE" id="PS51061"/>
    </source>
</evidence>
<dbReference type="InterPro" id="IPR036867">
    <property type="entry name" value="R3H_dom_sf"/>
</dbReference>
<evidence type="ECO:0000256" key="9">
    <source>
        <dbReference type="SAM" id="MobiDB-lite"/>
    </source>
</evidence>
<proteinExistence type="inferred from homology"/>
<dbReference type="InterPro" id="IPR034082">
    <property type="entry name" value="R3H_G-patch"/>
</dbReference>
<keyword evidence="13" id="KW-1185">Reference proteome</keyword>
<dbReference type="CDD" id="cd02646">
    <property type="entry name" value="R3H_G-patch"/>
    <property type="match status" value="1"/>
</dbReference>
<dbReference type="OrthoDB" id="21470at2759"/>
<feature type="region of interest" description="Disordered" evidence="9">
    <location>
        <begin position="1"/>
        <end position="30"/>
    </location>
</feature>
<dbReference type="Pfam" id="PF01585">
    <property type="entry name" value="G-patch"/>
    <property type="match status" value="1"/>
</dbReference>
<evidence type="ECO:0000313" key="12">
    <source>
        <dbReference type="EMBL" id="BCS23291.1"/>
    </source>
</evidence>
<gene>
    <name evidence="12" type="ORF">APUU_31516A</name>
</gene>
<dbReference type="SMART" id="SM00443">
    <property type="entry name" value="G_patch"/>
    <property type="match status" value="1"/>
</dbReference>
<keyword evidence="7" id="KW-0508">mRNA splicing</keyword>
<feature type="region of interest" description="Disordered" evidence="9">
    <location>
        <begin position="232"/>
        <end position="294"/>
    </location>
</feature>
<dbReference type="GO" id="GO:0006397">
    <property type="term" value="P:mRNA processing"/>
    <property type="evidence" value="ECO:0007669"/>
    <property type="project" value="UniProtKB-KW"/>
</dbReference>
<reference evidence="12" key="1">
    <citation type="submission" date="2021-01" db="EMBL/GenBank/DDBJ databases">
        <authorList>
            <consortium name="Aspergillus puulaauensis MK2 genome sequencing consortium"/>
            <person name="Kazuki M."/>
            <person name="Futagami T."/>
        </authorList>
    </citation>
    <scope>NUCLEOTIDE SEQUENCE</scope>
    <source>
        <strain evidence="12">MK2</strain>
    </source>
</reference>
<evidence type="ECO:0000256" key="4">
    <source>
        <dbReference type="ARBA" id="ARBA00018964"/>
    </source>
</evidence>
<dbReference type="KEGG" id="apuu:APUU_31516A"/>
<organism evidence="12 13">
    <name type="scientific">Aspergillus puulaauensis</name>
    <dbReference type="NCBI Taxonomy" id="1220207"/>
    <lineage>
        <taxon>Eukaryota</taxon>
        <taxon>Fungi</taxon>
        <taxon>Dikarya</taxon>
        <taxon>Ascomycota</taxon>
        <taxon>Pezizomycotina</taxon>
        <taxon>Eurotiomycetes</taxon>
        <taxon>Eurotiomycetidae</taxon>
        <taxon>Eurotiales</taxon>
        <taxon>Aspergillaceae</taxon>
        <taxon>Aspergillus</taxon>
    </lineage>
</organism>
<dbReference type="EMBL" id="AP024445">
    <property type="protein sequence ID" value="BCS23291.1"/>
    <property type="molecule type" value="Genomic_DNA"/>
</dbReference>
<dbReference type="RefSeq" id="XP_041555485.1">
    <property type="nucleotide sequence ID" value="XM_041702729.1"/>
</dbReference>
<dbReference type="SUPFAM" id="SSF82708">
    <property type="entry name" value="R3H domain"/>
    <property type="match status" value="1"/>
</dbReference>
<dbReference type="GO" id="GO:0003676">
    <property type="term" value="F:nucleic acid binding"/>
    <property type="evidence" value="ECO:0007669"/>
    <property type="project" value="UniProtKB-UniRule"/>
</dbReference>
<evidence type="ECO:0000256" key="6">
    <source>
        <dbReference type="ARBA" id="ARBA00022664"/>
    </source>
</evidence>
<dbReference type="Gene3D" id="3.30.1370.50">
    <property type="entry name" value="R3H-like domain"/>
    <property type="match status" value="1"/>
</dbReference>
<dbReference type="GO" id="GO:0005737">
    <property type="term" value="C:cytoplasm"/>
    <property type="evidence" value="ECO:0007669"/>
    <property type="project" value="UniProtKB-SubCell"/>
</dbReference>
<dbReference type="Pfam" id="PF01424">
    <property type="entry name" value="R3H"/>
    <property type="match status" value="1"/>
</dbReference>
<evidence type="ECO:0000256" key="3">
    <source>
        <dbReference type="ARBA" id="ARBA00010306"/>
    </source>
</evidence>
<reference evidence="12" key="2">
    <citation type="submission" date="2021-02" db="EMBL/GenBank/DDBJ databases">
        <title>Aspergillus puulaauensis MK2 genome sequence.</title>
        <authorList>
            <person name="Futagami T."/>
            <person name="Mori K."/>
            <person name="Kadooka C."/>
            <person name="Tanaka T."/>
        </authorList>
    </citation>
    <scope>NUCLEOTIDE SEQUENCE</scope>
    <source>
        <strain evidence="12">MK2</strain>
    </source>
</reference>
<dbReference type="InterPro" id="IPR001374">
    <property type="entry name" value="R3H_dom"/>
</dbReference>
<feature type="compositionally biased region" description="Polar residues" evidence="9">
    <location>
        <begin position="14"/>
        <end position="30"/>
    </location>
</feature>
<feature type="compositionally biased region" description="Basic and acidic residues" evidence="9">
    <location>
        <begin position="62"/>
        <end position="79"/>
    </location>
</feature>
<keyword evidence="8" id="KW-0539">Nucleus</keyword>
<dbReference type="GO" id="GO:0008380">
    <property type="term" value="P:RNA splicing"/>
    <property type="evidence" value="ECO:0007669"/>
    <property type="project" value="UniProtKB-KW"/>
</dbReference>
<evidence type="ECO:0000256" key="2">
    <source>
        <dbReference type="ARBA" id="ARBA00004496"/>
    </source>
</evidence>
<keyword evidence="5" id="KW-0963">Cytoplasm</keyword>